<comment type="caution">
    <text evidence="2">The sequence shown here is derived from an EMBL/GenBank/DDBJ whole genome shotgun (WGS) entry which is preliminary data.</text>
</comment>
<name>A0ABW1D790_9ACTN</name>
<sequence length="72" mass="8353">MTRRDADHLAAGTEGGVFFVLRRIRDGRYEETARGRHRKALGIYTALAEAHQAEHRRHREVPEPDSFPTRTR</sequence>
<keyword evidence="3" id="KW-1185">Reference proteome</keyword>
<accession>A0ABW1D790</accession>
<proteinExistence type="predicted"/>
<evidence type="ECO:0000256" key="1">
    <source>
        <dbReference type="SAM" id="MobiDB-lite"/>
    </source>
</evidence>
<organism evidence="2 3">
    <name type="scientific">Nonomuraea insulae</name>
    <dbReference type="NCBI Taxonomy" id="1616787"/>
    <lineage>
        <taxon>Bacteria</taxon>
        <taxon>Bacillati</taxon>
        <taxon>Actinomycetota</taxon>
        <taxon>Actinomycetes</taxon>
        <taxon>Streptosporangiales</taxon>
        <taxon>Streptosporangiaceae</taxon>
        <taxon>Nonomuraea</taxon>
    </lineage>
</organism>
<evidence type="ECO:0000313" key="3">
    <source>
        <dbReference type="Proteomes" id="UP001596058"/>
    </source>
</evidence>
<gene>
    <name evidence="2" type="ORF">ACFPZ3_55860</name>
</gene>
<dbReference type="Proteomes" id="UP001596058">
    <property type="component" value="Unassembled WGS sequence"/>
</dbReference>
<evidence type="ECO:0000313" key="2">
    <source>
        <dbReference type="EMBL" id="MFC5833189.1"/>
    </source>
</evidence>
<dbReference type="EMBL" id="JBHSPA010000089">
    <property type="protein sequence ID" value="MFC5833189.1"/>
    <property type="molecule type" value="Genomic_DNA"/>
</dbReference>
<dbReference type="RefSeq" id="WP_379522615.1">
    <property type="nucleotide sequence ID" value="NZ_JBHSPA010000089.1"/>
</dbReference>
<protein>
    <submittedName>
        <fullName evidence="2">Uncharacterized protein</fullName>
    </submittedName>
</protein>
<reference evidence="3" key="1">
    <citation type="journal article" date="2019" name="Int. J. Syst. Evol. Microbiol.">
        <title>The Global Catalogue of Microorganisms (GCM) 10K type strain sequencing project: providing services to taxonomists for standard genome sequencing and annotation.</title>
        <authorList>
            <consortium name="The Broad Institute Genomics Platform"/>
            <consortium name="The Broad Institute Genome Sequencing Center for Infectious Disease"/>
            <person name="Wu L."/>
            <person name="Ma J."/>
        </authorList>
    </citation>
    <scope>NUCLEOTIDE SEQUENCE [LARGE SCALE GENOMIC DNA]</scope>
    <source>
        <strain evidence="3">CCUG 53903</strain>
    </source>
</reference>
<feature type="region of interest" description="Disordered" evidence="1">
    <location>
        <begin position="50"/>
        <end position="72"/>
    </location>
</feature>